<keyword evidence="3" id="KW-1185">Reference proteome</keyword>
<evidence type="ECO:0000313" key="2">
    <source>
        <dbReference type="EMBL" id="EGD24799.1"/>
    </source>
</evidence>
<gene>
    <name evidence="2" type="ORF">HMPREF0724_11334</name>
</gene>
<protein>
    <submittedName>
        <fullName evidence="2">Uncharacterized protein</fullName>
    </submittedName>
</protein>
<dbReference type="AlphaFoldDB" id="E9SZ42"/>
<name>E9SZ42_RHOHA</name>
<evidence type="ECO:0000313" key="3">
    <source>
        <dbReference type="Proteomes" id="UP000004245"/>
    </source>
</evidence>
<proteinExistence type="predicted"/>
<dbReference type="EMBL" id="ADNW02000007">
    <property type="protein sequence ID" value="EGD24799.1"/>
    <property type="molecule type" value="Genomic_DNA"/>
</dbReference>
<sequence>MGSAAGVCAEFPHPASAGTAVSAAATPSHGRNPRRTPTPDRFLDAIRRHRTLVVHTGTRFRRG</sequence>
<organism evidence="2 3">
    <name type="scientific">Prescottella equi ATCC 33707</name>
    <dbReference type="NCBI Taxonomy" id="525370"/>
    <lineage>
        <taxon>Bacteria</taxon>
        <taxon>Bacillati</taxon>
        <taxon>Actinomycetota</taxon>
        <taxon>Actinomycetes</taxon>
        <taxon>Mycobacteriales</taxon>
        <taxon>Nocardiaceae</taxon>
        <taxon>Prescottella</taxon>
    </lineage>
</organism>
<dbReference type="Proteomes" id="UP000004245">
    <property type="component" value="Unassembled WGS sequence"/>
</dbReference>
<comment type="caution">
    <text evidence="2">The sequence shown here is derived from an EMBL/GenBank/DDBJ whole genome shotgun (WGS) entry which is preliminary data.</text>
</comment>
<feature type="compositionally biased region" description="Low complexity" evidence="1">
    <location>
        <begin position="14"/>
        <end position="28"/>
    </location>
</feature>
<evidence type="ECO:0000256" key="1">
    <source>
        <dbReference type="SAM" id="MobiDB-lite"/>
    </source>
</evidence>
<feature type="region of interest" description="Disordered" evidence="1">
    <location>
        <begin position="1"/>
        <end position="40"/>
    </location>
</feature>
<accession>E9SZ42</accession>
<dbReference type="HOGENOM" id="CLU_2882982_0_0_11"/>
<reference evidence="2" key="1">
    <citation type="submission" date="2011-01" db="EMBL/GenBank/DDBJ databases">
        <authorList>
            <person name="Muzny D."/>
            <person name="Qin X."/>
            <person name="Buhay C."/>
            <person name="Dugan-Rocha S."/>
            <person name="Ding Y."/>
            <person name="Chen G."/>
            <person name="Hawes A."/>
            <person name="Holder M."/>
            <person name="Jhangiani S."/>
            <person name="Johnson A."/>
            <person name="Khan Z."/>
            <person name="Li Z."/>
            <person name="Liu W."/>
            <person name="Liu X."/>
            <person name="Perez L."/>
            <person name="Shen H."/>
            <person name="Wang Q."/>
            <person name="Watt J."/>
            <person name="Xi L."/>
            <person name="Xin Y."/>
            <person name="Zhou J."/>
            <person name="Deng J."/>
            <person name="Jiang H."/>
            <person name="Liu Y."/>
            <person name="Qu J."/>
            <person name="Song X.-Z."/>
            <person name="Zhang L."/>
            <person name="Villasana D."/>
            <person name="Johnson A."/>
            <person name="Liu J."/>
            <person name="Liyanage D."/>
            <person name="Lorensuhewa L."/>
            <person name="Robinson T."/>
            <person name="Song A."/>
            <person name="Song B.-B."/>
            <person name="Dinh H."/>
            <person name="Thornton R."/>
            <person name="Coyle M."/>
            <person name="Francisco L."/>
            <person name="Jackson L."/>
            <person name="Javaid M."/>
            <person name="Korchina V."/>
            <person name="Kovar C."/>
            <person name="Mata R."/>
            <person name="Mathew T."/>
            <person name="Ngo R."/>
            <person name="Nguyen L."/>
            <person name="Nguyen N."/>
            <person name="Okwuonu G."/>
            <person name="Ongeri F."/>
            <person name="Pham C."/>
            <person name="Simmons D."/>
            <person name="Wilczek-Boney K."/>
            <person name="Hale W."/>
            <person name="Jakkamsetti A."/>
            <person name="Pham P."/>
            <person name="Ruth R."/>
            <person name="San Lucas F."/>
            <person name="Warren J."/>
            <person name="Zhang J."/>
            <person name="Zhao Z."/>
            <person name="Zhou C."/>
            <person name="Zhu D."/>
            <person name="Lee S."/>
            <person name="Bess C."/>
            <person name="Blankenburg K."/>
            <person name="Forbes L."/>
            <person name="Fu Q."/>
            <person name="Gubbala S."/>
            <person name="Hirani K."/>
            <person name="Jayaseelan J.C."/>
            <person name="Lara F."/>
            <person name="Munidasa M."/>
            <person name="Palculict T."/>
            <person name="Patil S."/>
            <person name="Pu L.-L."/>
            <person name="Saada N."/>
            <person name="Tang L."/>
            <person name="Weissenberger G."/>
            <person name="Zhu Y."/>
            <person name="Hemphill L."/>
            <person name="Shang Y."/>
            <person name="Youmans B."/>
            <person name="Ayvaz T."/>
            <person name="Ross M."/>
            <person name="Santibanez J."/>
            <person name="Aqrawi P."/>
            <person name="Gross S."/>
            <person name="Joshi V."/>
            <person name="Fowler G."/>
            <person name="Nazareth L."/>
            <person name="Reid J."/>
            <person name="Worley K."/>
            <person name="Petrosino J."/>
            <person name="Highlander S."/>
            <person name="Gibbs R."/>
        </authorList>
    </citation>
    <scope>NUCLEOTIDE SEQUENCE [LARGE SCALE GENOMIC DNA]</scope>
    <source>
        <strain evidence="2">ATCC 33707</strain>
    </source>
</reference>